<dbReference type="InterPro" id="IPR052922">
    <property type="entry name" value="Cytidylate_Kinase-2"/>
</dbReference>
<proteinExistence type="predicted"/>
<evidence type="ECO:0000313" key="2">
    <source>
        <dbReference type="Proteomes" id="UP000647587"/>
    </source>
</evidence>
<dbReference type="EMBL" id="BMPP01000004">
    <property type="protein sequence ID" value="GGK20775.1"/>
    <property type="molecule type" value="Genomic_DNA"/>
</dbReference>
<comment type="caution">
    <text evidence="1">The sequence shown here is derived from an EMBL/GenBank/DDBJ whole genome shotgun (WGS) entry which is preliminary data.</text>
</comment>
<evidence type="ECO:0008006" key="3">
    <source>
        <dbReference type="Google" id="ProtNLM"/>
    </source>
</evidence>
<evidence type="ECO:0000313" key="1">
    <source>
        <dbReference type="EMBL" id="GGK20775.1"/>
    </source>
</evidence>
<dbReference type="Proteomes" id="UP000647587">
    <property type="component" value="Unassembled WGS sequence"/>
</dbReference>
<organism evidence="1 2">
    <name type="scientific">Deinococcus malanensis</name>
    <dbReference type="NCBI Taxonomy" id="1706855"/>
    <lineage>
        <taxon>Bacteria</taxon>
        <taxon>Thermotogati</taxon>
        <taxon>Deinococcota</taxon>
        <taxon>Deinococci</taxon>
        <taxon>Deinococcales</taxon>
        <taxon>Deinococcaceae</taxon>
        <taxon>Deinococcus</taxon>
    </lineage>
</organism>
<gene>
    <name evidence="1" type="ORF">GCM10008955_12750</name>
</gene>
<dbReference type="RefSeq" id="WP_386836309.1">
    <property type="nucleotide sequence ID" value="NZ_JBHUEV010000001.1"/>
</dbReference>
<dbReference type="PANTHER" id="PTHR37816:SF1">
    <property type="entry name" value="TOXIN"/>
    <property type="match status" value="1"/>
</dbReference>
<keyword evidence="2" id="KW-1185">Reference proteome</keyword>
<reference evidence="2" key="1">
    <citation type="journal article" date="2019" name="Int. J. Syst. Evol. Microbiol.">
        <title>The Global Catalogue of Microorganisms (GCM) 10K type strain sequencing project: providing services to taxonomists for standard genome sequencing and annotation.</title>
        <authorList>
            <consortium name="The Broad Institute Genomics Platform"/>
            <consortium name="The Broad Institute Genome Sequencing Center for Infectious Disease"/>
            <person name="Wu L."/>
            <person name="Ma J."/>
        </authorList>
    </citation>
    <scope>NUCLEOTIDE SEQUENCE [LARGE SCALE GENOMIC DNA]</scope>
    <source>
        <strain evidence="2">JCM 30331</strain>
    </source>
</reference>
<name>A0ABQ2EPY7_9DEIO</name>
<accession>A0ABQ2EPY7</accession>
<dbReference type="PANTHER" id="PTHR37816">
    <property type="entry name" value="YALI0E33011P"/>
    <property type="match status" value="1"/>
</dbReference>
<protein>
    <recommendedName>
        <fullName evidence="3">Adenylate kinase</fullName>
    </recommendedName>
</protein>
<sequence>MRRSIVIGTTGRGETTLAASLAGRLNVPCGEQDAWNHGPHLRETPRAQFRALVDTFTSESAWVMDGNSSKARDIGRSRSDTLVWFAPSLRFQSALRTQS</sequence>